<dbReference type="InParanoid" id="M1DRL6"/>
<evidence type="ECO:0000313" key="2">
    <source>
        <dbReference type="EnsemblPlants" id="PGSC0003DMT400093275"/>
    </source>
</evidence>
<name>M1DRL6_SOLTU</name>
<organism evidence="2 3">
    <name type="scientific">Solanum tuberosum</name>
    <name type="common">Potato</name>
    <dbReference type="NCBI Taxonomy" id="4113"/>
    <lineage>
        <taxon>Eukaryota</taxon>
        <taxon>Viridiplantae</taxon>
        <taxon>Streptophyta</taxon>
        <taxon>Embryophyta</taxon>
        <taxon>Tracheophyta</taxon>
        <taxon>Spermatophyta</taxon>
        <taxon>Magnoliopsida</taxon>
        <taxon>eudicotyledons</taxon>
        <taxon>Gunneridae</taxon>
        <taxon>Pentapetalae</taxon>
        <taxon>asterids</taxon>
        <taxon>lamiids</taxon>
        <taxon>Solanales</taxon>
        <taxon>Solanaceae</taxon>
        <taxon>Solanoideae</taxon>
        <taxon>Solaneae</taxon>
        <taxon>Solanum</taxon>
    </lineage>
</organism>
<reference evidence="2" key="2">
    <citation type="submission" date="2015-06" db="UniProtKB">
        <authorList>
            <consortium name="EnsemblPlants"/>
        </authorList>
    </citation>
    <scope>IDENTIFICATION</scope>
    <source>
        <strain evidence="2">DM1-3 516 R44</strain>
    </source>
</reference>
<dbReference type="PaxDb" id="4113-PGSC0003DMT400093275"/>
<dbReference type="HOGENOM" id="CLU_029307_7_2_1"/>
<dbReference type="EnsemblPlants" id="PGSC0003DMT400093275">
    <property type="protein sequence ID" value="PGSC0003DMT400093275"/>
    <property type="gene ID" value="PGSC0003DMG400042846"/>
</dbReference>
<protein>
    <recommendedName>
        <fullName evidence="4">Integrase core domain containing protein</fullName>
    </recommendedName>
</protein>
<reference evidence="3" key="1">
    <citation type="journal article" date="2011" name="Nature">
        <title>Genome sequence and analysis of the tuber crop potato.</title>
        <authorList>
            <consortium name="The Potato Genome Sequencing Consortium"/>
        </authorList>
    </citation>
    <scope>NUCLEOTIDE SEQUENCE [LARGE SCALE GENOMIC DNA]</scope>
    <source>
        <strain evidence="3">cv. DM1-3 516 R44</strain>
    </source>
</reference>
<proteinExistence type="predicted"/>
<keyword evidence="3" id="KW-1185">Reference proteome</keyword>
<dbReference type="Gramene" id="PGSC0003DMT400093275">
    <property type="protein sequence ID" value="PGSC0003DMT400093275"/>
    <property type="gene ID" value="PGSC0003DMG400042846"/>
</dbReference>
<sequence>MTKSKVVERIIPAQEKSKGIAINEDSATSKGKATKLPTTSGKGKGKGRRPTFARKTITLDPNTPSWSQGFCKAVHVFLVDSDSIDLGESGTTVPPEVTPDTDARLRVRHRAIIPRQTE</sequence>
<accession>M1DRL6</accession>
<dbReference type="Proteomes" id="UP000011115">
    <property type="component" value="Unassembled WGS sequence"/>
</dbReference>
<evidence type="ECO:0008006" key="4">
    <source>
        <dbReference type="Google" id="ProtNLM"/>
    </source>
</evidence>
<evidence type="ECO:0000256" key="1">
    <source>
        <dbReference type="SAM" id="MobiDB-lite"/>
    </source>
</evidence>
<dbReference type="AlphaFoldDB" id="M1DRL6"/>
<feature type="region of interest" description="Disordered" evidence="1">
    <location>
        <begin position="18"/>
        <end position="50"/>
    </location>
</feature>
<evidence type="ECO:0000313" key="3">
    <source>
        <dbReference type="Proteomes" id="UP000011115"/>
    </source>
</evidence>